<dbReference type="Pfam" id="PF00651">
    <property type="entry name" value="BTB"/>
    <property type="match status" value="1"/>
</dbReference>
<keyword evidence="4" id="KW-1185">Reference proteome</keyword>
<dbReference type="InterPro" id="IPR011705">
    <property type="entry name" value="BACK"/>
</dbReference>
<protein>
    <submittedName>
        <fullName evidence="5">Ring canal kelch homolog</fullName>
    </submittedName>
</protein>
<dbReference type="InterPro" id="IPR017096">
    <property type="entry name" value="BTB-kelch_protein"/>
</dbReference>
<evidence type="ECO:0000313" key="5">
    <source>
        <dbReference type="RefSeq" id="XP_002732022.1"/>
    </source>
</evidence>
<dbReference type="SMART" id="SM00612">
    <property type="entry name" value="Kelch"/>
    <property type="match status" value="5"/>
</dbReference>
<feature type="domain" description="BTB" evidence="3">
    <location>
        <begin position="54"/>
        <end position="121"/>
    </location>
</feature>
<dbReference type="Gene3D" id="2.120.10.80">
    <property type="entry name" value="Kelch-type beta propeller"/>
    <property type="match status" value="2"/>
</dbReference>
<proteinExistence type="predicted"/>
<dbReference type="Proteomes" id="UP000694865">
    <property type="component" value="Unplaced"/>
</dbReference>
<evidence type="ECO:0000256" key="1">
    <source>
        <dbReference type="ARBA" id="ARBA00022441"/>
    </source>
</evidence>
<dbReference type="PROSITE" id="PS50097">
    <property type="entry name" value="BTB"/>
    <property type="match status" value="1"/>
</dbReference>
<dbReference type="Gene3D" id="1.25.40.420">
    <property type="match status" value="1"/>
</dbReference>
<dbReference type="GeneID" id="100375903"/>
<dbReference type="InterPro" id="IPR006652">
    <property type="entry name" value="Kelch_1"/>
</dbReference>
<dbReference type="Gene3D" id="3.30.710.10">
    <property type="entry name" value="Potassium Channel Kv1.1, Chain A"/>
    <property type="match status" value="1"/>
</dbReference>
<evidence type="ECO:0000313" key="4">
    <source>
        <dbReference type="Proteomes" id="UP000694865"/>
    </source>
</evidence>
<dbReference type="Pfam" id="PF24681">
    <property type="entry name" value="Kelch_KLHDC2_KLHL20_DRC7"/>
    <property type="match status" value="1"/>
</dbReference>
<keyword evidence="1" id="KW-0880">Kelch repeat</keyword>
<dbReference type="PANTHER" id="PTHR45632">
    <property type="entry name" value="LD33804P"/>
    <property type="match status" value="1"/>
</dbReference>
<dbReference type="InterPro" id="IPR000210">
    <property type="entry name" value="BTB/POZ_dom"/>
</dbReference>
<dbReference type="PANTHER" id="PTHR45632:SF3">
    <property type="entry name" value="KELCH-LIKE PROTEIN 32"/>
    <property type="match status" value="1"/>
</dbReference>
<dbReference type="InterPro" id="IPR011043">
    <property type="entry name" value="Gal_Oxase/kelch_b-propeller"/>
</dbReference>
<dbReference type="SMART" id="SM00875">
    <property type="entry name" value="BACK"/>
    <property type="match status" value="1"/>
</dbReference>
<dbReference type="InterPro" id="IPR015915">
    <property type="entry name" value="Kelch-typ_b-propeller"/>
</dbReference>
<dbReference type="RefSeq" id="XP_002732022.1">
    <property type="nucleotide sequence ID" value="XM_002731976.2"/>
</dbReference>
<dbReference type="InterPro" id="IPR011333">
    <property type="entry name" value="SKP1/BTB/POZ_sf"/>
</dbReference>
<dbReference type="SMART" id="SM00225">
    <property type="entry name" value="BTB"/>
    <property type="match status" value="1"/>
</dbReference>
<sequence length="620" mass="70015">MTTRKKPKRKTFTFQNHSCIVNDARGSLKFVGAKHVTKKTMTGLNEFRKQGIMCDVVLKVDNYEIPAHRTVLAVHSEYFRAMFTTGMVESREKEIDIQGIENKSLETLIGYMYTGSLDVTKETVQDLLTAACMLQVEDVKDICSNSLLRFVDVSNCISVWMFSDLHSLRELQIKSSQLLKSRFPAIIVQEEFLLLESNKLMEILAFDDLSLGIKNEDTVLEGIVRWLEHDPISRIQDISELLKLVRLHLVSMPYLQTVRQHSVVIDNHDAVSLIDNAIAIKEDKSPHNLKGARQPSSSIYVLGGYLQSRTGGNCPHTLSVEKYDINKDKWTEVGKLPFNLECQTAVVLNGEMFFVHKKLIQPKLKIPTFTNVGTVYTLCTFSSLYNEWKLKEISQYSVWAHLRDFKQCAIAVCKDENVVYVCGGKEPTRSLTAKSVLRLDIENDCWTELPSLPELRFNHSAIVVNRRLYVIGGNDISVHIGNHRQEVKSSVFMYDPDEGCWSEKCEMNTHRLGLGLAEVGGFLYAVGGVSNVTRERSVEKYDPDTDCWNYVCDMNKPRSFLSVVACHGLLYAIGGKSYSGDCGGARTVVRSGEVYNPATDTWTMIDSMKTPRCMMSACVL</sequence>
<dbReference type="SUPFAM" id="SSF117281">
    <property type="entry name" value="Kelch motif"/>
    <property type="match status" value="1"/>
</dbReference>
<accession>A0ABM0GKP9</accession>
<evidence type="ECO:0000259" key="3">
    <source>
        <dbReference type="PROSITE" id="PS50097"/>
    </source>
</evidence>
<dbReference type="Pfam" id="PF07707">
    <property type="entry name" value="BACK"/>
    <property type="match status" value="1"/>
</dbReference>
<dbReference type="SUPFAM" id="SSF50965">
    <property type="entry name" value="Galactose oxidase, central domain"/>
    <property type="match status" value="1"/>
</dbReference>
<name>A0ABM0GKP9_SACKO</name>
<reference evidence="5" key="1">
    <citation type="submission" date="2025-08" db="UniProtKB">
        <authorList>
            <consortium name="RefSeq"/>
        </authorList>
    </citation>
    <scope>IDENTIFICATION</scope>
    <source>
        <tissue evidence="5">Testes</tissue>
    </source>
</reference>
<organism evidence="4 5">
    <name type="scientific">Saccoglossus kowalevskii</name>
    <name type="common">Acorn worm</name>
    <dbReference type="NCBI Taxonomy" id="10224"/>
    <lineage>
        <taxon>Eukaryota</taxon>
        <taxon>Metazoa</taxon>
        <taxon>Hemichordata</taxon>
        <taxon>Enteropneusta</taxon>
        <taxon>Harrimaniidae</taxon>
        <taxon>Saccoglossus</taxon>
    </lineage>
</organism>
<dbReference type="PIRSF" id="PIRSF037037">
    <property type="entry name" value="Kelch-like_protein_gigaxonin"/>
    <property type="match status" value="1"/>
</dbReference>
<keyword evidence="2" id="KW-0677">Repeat</keyword>
<gene>
    <name evidence="5" type="primary">LOC100375903</name>
</gene>
<evidence type="ECO:0000256" key="2">
    <source>
        <dbReference type="ARBA" id="ARBA00022737"/>
    </source>
</evidence>
<dbReference type="SUPFAM" id="SSF54695">
    <property type="entry name" value="POZ domain"/>
    <property type="match status" value="1"/>
</dbReference>